<dbReference type="Pfam" id="PF02826">
    <property type="entry name" value="2-Hacid_dh_C"/>
    <property type="match status" value="1"/>
</dbReference>
<feature type="domain" description="D-isomer specific 2-hydroxyacid dehydrogenase NAD-binding" evidence="1">
    <location>
        <begin position="83"/>
        <end position="269"/>
    </location>
</feature>
<sequence length="269" mass="29196">DVVAVNASSEDELAGHVEQADALMVYHMISLSRKTLEQLQQCRLIVRCGVGYDNIDIHFARKRRIDVVNIPDYGTEEVADSAIGMALALARGIHFLNSRLRAGQGPWSYSQAVPIGRLRGRVFGIVGLGRIGTATALRAKALGMNVVFYDPYKPDGYDKALGIRRVERLDVLLQESHVLSMHCPHTEETHHMIDAAALARLPHGAYLVNTARGAVADSAAIPGAIASGQLAGAAIDVLEEEPPSDKEPLVAAWRDPGHLAYHRVLINPH</sequence>
<dbReference type="CDD" id="cd05299">
    <property type="entry name" value="CtBP_dh"/>
    <property type="match status" value="1"/>
</dbReference>
<comment type="caution">
    <text evidence="2">The sequence shown here is derived from an EMBL/GenBank/DDBJ whole genome shotgun (WGS) entry which is preliminary data.</text>
</comment>
<evidence type="ECO:0000259" key="1">
    <source>
        <dbReference type="Pfam" id="PF02826"/>
    </source>
</evidence>
<dbReference type="EMBL" id="BARS01023792">
    <property type="protein sequence ID" value="GAG00805.1"/>
    <property type="molecule type" value="Genomic_DNA"/>
</dbReference>
<reference evidence="2" key="1">
    <citation type="journal article" date="2014" name="Front. Microbiol.">
        <title>High frequency of phylogenetically diverse reductive dehalogenase-homologous genes in deep subseafloor sedimentary metagenomes.</title>
        <authorList>
            <person name="Kawai M."/>
            <person name="Futagami T."/>
            <person name="Toyoda A."/>
            <person name="Takaki Y."/>
            <person name="Nishi S."/>
            <person name="Hori S."/>
            <person name="Arai W."/>
            <person name="Tsubouchi T."/>
            <person name="Morono Y."/>
            <person name="Uchiyama I."/>
            <person name="Ito T."/>
            <person name="Fujiyama A."/>
            <person name="Inagaki F."/>
            <person name="Takami H."/>
        </authorList>
    </citation>
    <scope>NUCLEOTIDE SEQUENCE</scope>
    <source>
        <strain evidence="2">Expedition CK06-06</strain>
    </source>
</reference>
<proteinExistence type="predicted"/>
<name>X0U5F0_9ZZZZ</name>
<dbReference type="SUPFAM" id="SSF52283">
    <property type="entry name" value="Formate/glycerate dehydrogenase catalytic domain-like"/>
    <property type="match status" value="1"/>
</dbReference>
<dbReference type="AlphaFoldDB" id="X0U5F0"/>
<dbReference type="GO" id="GO:0006357">
    <property type="term" value="P:regulation of transcription by RNA polymerase II"/>
    <property type="evidence" value="ECO:0007669"/>
    <property type="project" value="TreeGrafter"/>
</dbReference>
<dbReference type="GO" id="GO:0003713">
    <property type="term" value="F:transcription coactivator activity"/>
    <property type="evidence" value="ECO:0007669"/>
    <property type="project" value="TreeGrafter"/>
</dbReference>
<dbReference type="InterPro" id="IPR043322">
    <property type="entry name" value="CtBP"/>
</dbReference>
<dbReference type="GO" id="GO:0005634">
    <property type="term" value="C:nucleus"/>
    <property type="evidence" value="ECO:0007669"/>
    <property type="project" value="TreeGrafter"/>
</dbReference>
<dbReference type="GO" id="GO:0051287">
    <property type="term" value="F:NAD binding"/>
    <property type="evidence" value="ECO:0007669"/>
    <property type="project" value="InterPro"/>
</dbReference>
<dbReference type="GO" id="GO:0003714">
    <property type="term" value="F:transcription corepressor activity"/>
    <property type="evidence" value="ECO:0007669"/>
    <property type="project" value="InterPro"/>
</dbReference>
<organism evidence="2">
    <name type="scientific">marine sediment metagenome</name>
    <dbReference type="NCBI Taxonomy" id="412755"/>
    <lineage>
        <taxon>unclassified sequences</taxon>
        <taxon>metagenomes</taxon>
        <taxon>ecological metagenomes</taxon>
    </lineage>
</organism>
<dbReference type="PANTHER" id="PTHR46029">
    <property type="entry name" value="C-TERMINAL-BINDING PROTEIN"/>
    <property type="match status" value="1"/>
</dbReference>
<protein>
    <recommendedName>
        <fullName evidence="1">D-isomer specific 2-hydroxyacid dehydrogenase NAD-binding domain-containing protein</fullName>
    </recommendedName>
</protein>
<evidence type="ECO:0000313" key="2">
    <source>
        <dbReference type="EMBL" id="GAG00805.1"/>
    </source>
</evidence>
<accession>X0U5F0</accession>
<dbReference type="InterPro" id="IPR006140">
    <property type="entry name" value="D-isomer_DH_NAD-bd"/>
</dbReference>
<dbReference type="GO" id="GO:0001221">
    <property type="term" value="F:transcription coregulator binding"/>
    <property type="evidence" value="ECO:0007669"/>
    <property type="project" value="TreeGrafter"/>
</dbReference>
<gene>
    <name evidence="2" type="ORF">S01H1_37858</name>
</gene>
<dbReference type="InterPro" id="IPR036291">
    <property type="entry name" value="NAD(P)-bd_dom_sf"/>
</dbReference>
<dbReference type="GO" id="GO:0016616">
    <property type="term" value="F:oxidoreductase activity, acting on the CH-OH group of donors, NAD or NADP as acceptor"/>
    <property type="evidence" value="ECO:0007669"/>
    <property type="project" value="InterPro"/>
</dbReference>
<feature type="non-terminal residue" evidence="2">
    <location>
        <position position="269"/>
    </location>
</feature>
<dbReference type="SUPFAM" id="SSF51735">
    <property type="entry name" value="NAD(P)-binding Rossmann-fold domains"/>
    <property type="match status" value="1"/>
</dbReference>
<dbReference type="GO" id="GO:0140297">
    <property type="term" value="F:DNA-binding transcription factor binding"/>
    <property type="evidence" value="ECO:0007669"/>
    <property type="project" value="TreeGrafter"/>
</dbReference>
<dbReference type="PANTHER" id="PTHR46029:SF7">
    <property type="entry name" value="C-TERMINAL-BINDING PROTEIN"/>
    <property type="match status" value="1"/>
</dbReference>
<dbReference type="Gene3D" id="3.40.50.720">
    <property type="entry name" value="NAD(P)-binding Rossmann-like Domain"/>
    <property type="match status" value="2"/>
</dbReference>
<dbReference type="InterPro" id="IPR051638">
    <property type="entry name" value="CTBP_dehydrogenase"/>
</dbReference>
<feature type="non-terminal residue" evidence="2">
    <location>
        <position position="1"/>
    </location>
</feature>